<comment type="caution">
    <text evidence="7">The sequence shown here is derived from an EMBL/GenBank/DDBJ whole genome shotgun (WGS) entry which is preliminary data.</text>
</comment>
<name>A0A9P6B2C1_9AGAM</name>
<evidence type="ECO:0000313" key="8">
    <source>
        <dbReference type="Proteomes" id="UP000886523"/>
    </source>
</evidence>
<dbReference type="Proteomes" id="UP000886523">
    <property type="component" value="Unassembled WGS sequence"/>
</dbReference>
<proteinExistence type="inferred from homology"/>
<evidence type="ECO:0000256" key="1">
    <source>
        <dbReference type="ARBA" id="ARBA00004123"/>
    </source>
</evidence>
<sequence length="455" mass="50995">MSYLIKFDDIVLYQLPSGEIRSIKVDRKASANLGKYGSFPARELVGKAPGFTYDIVNGTLVLQPPQTLEELDDTDANNEMINDGAYVQPLTFDEIEALKKSGAHASVLFISFLLYNVLMQWYVAGHNKEANRAACNYELKTEYSKDKYKKRKEAKFSKQVTVIEPTMFNVCDYWFSKDPGRVRVLRPDTLGQILSYGNVQSSSRVLVVDDSGGLIIAAVLERLGGKGRVVAISDCAQAPAYPCVSAMNFSPKLLEPLVTSLNWAQIEEDWEPGKAPNFLHDYSETPQITTSVDSNPLQRKLDRESQRVSRRRQMYLVLQAAREELFSGNGMRGLIVASQYEPFSVVEKLVPYLGGSAHIVVQSPYLQVLTEAQSKMRSQPQYLAPNITESWLRKYQVLPGRTHPIMSASGSGGYILHTIKIYDNSIAKSTLVSERRIQRQKAAEAKRRKSSGRDC</sequence>
<organism evidence="7 8">
    <name type="scientific">Hydnum rufescens UP504</name>
    <dbReference type="NCBI Taxonomy" id="1448309"/>
    <lineage>
        <taxon>Eukaryota</taxon>
        <taxon>Fungi</taxon>
        <taxon>Dikarya</taxon>
        <taxon>Basidiomycota</taxon>
        <taxon>Agaricomycotina</taxon>
        <taxon>Agaricomycetes</taxon>
        <taxon>Cantharellales</taxon>
        <taxon>Hydnaceae</taxon>
        <taxon>Hydnum</taxon>
    </lineage>
</organism>
<dbReference type="PANTHER" id="PTHR12945">
    <property type="entry name" value="TRANSLATION INITIATION FACTOR EIF3-RELATED"/>
    <property type="match status" value="1"/>
</dbReference>
<dbReference type="AlphaFoldDB" id="A0A9P6B2C1"/>
<evidence type="ECO:0000256" key="5">
    <source>
        <dbReference type="ARBA" id="ARBA00023242"/>
    </source>
</evidence>
<keyword evidence="8" id="KW-1185">Reference proteome</keyword>
<evidence type="ECO:0000256" key="4">
    <source>
        <dbReference type="ARBA" id="ARBA00022694"/>
    </source>
</evidence>
<dbReference type="GO" id="GO:0031515">
    <property type="term" value="C:tRNA (m1A) methyltransferase complex"/>
    <property type="evidence" value="ECO:0007669"/>
    <property type="project" value="InterPro"/>
</dbReference>
<dbReference type="GO" id="GO:0030488">
    <property type="term" value="P:tRNA methylation"/>
    <property type="evidence" value="ECO:0007669"/>
    <property type="project" value="InterPro"/>
</dbReference>
<evidence type="ECO:0000256" key="6">
    <source>
        <dbReference type="ARBA" id="ARBA00032319"/>
    </source>
</evidence>
<gene>
    <name evidence="7" type="ORF">BS47DRAFT_1372154</name>
</gene>
<comment type="similarity">
    <text evidence="2">Belongs to the TRM6/GCD10 family.</text>
</comment>
<keyword evidence="4" id="KW-0819">tRNA processing</keyword>
<dbReference type="PANTHER" id="PTHR12945:SF0">
    <property type="entry name" value="TRNA (ADENINE(58)-N(1))-METHYLTRANSFERASE NON-CATALYTIC SUBUNIT TRM6"/>
    <property type="match status" value="1"/>
</dbReference>
<dbReference type="Pfam" id="PF04189">
    <property type="entry name" value="Gcd10p"/>
    <property type="match status" value="2"/>
</dbReference>
<reference evidence="7" key="1">
    <citation type="journal article" date="2020" name="Nat. Commun.">
        <title>Large-scale genome sequencing of mycorrhizal fungi provides insights into the early evolution of symbiotic traits.</title>
        <authorList>
            <person name="Miyauchi S."/>
            <person name="Kiss E."/>
            <person name="Kuo A."/>
            <person name="Drula E."/>
            <person name="Kohler A."/>
            <person name="Sanchez-Garcia M."/>
            <person name="Morin E."/>
            <person name="Andreopoulos B."/>
            <person name="Barry K.W."/>
            <person name="Bonito G."/>
            <person name="Buee M."/>
            <person name="Carver A."/>
            <person name="Chen C."/>
            <person name="Cichocki N."/>
            <person name="Clum A."/>
            <person name="Culley D."/>
            <person name="Crous P.W."/>
            <person name="Fauchery L."/>
            <person name="Girlanda M."/>
            <person name="Hayes R.D."/>
            <person name="Keri Z."/>
            <person name="LaButti K."/>
            <person name="Lipzen A."/>
            <person name="Lombard V."/>
            <person name="Magnuson J."/>
            <person name="Maillard F."/>
            <person name="Murat C."/>
            <person name="Nolan M."/>
            <person name="Ohm R.A."/>
            <person name="Pangilinan J."/>
            <person name="Pereira M.F."/>
            <person name="Perotto S."/>
            <person name="Peter M."/>
            <person name="Pfister S."/>
            <person name="Riley R."/>
            <person name="Sitrit Y."/>
            <person name="Stielow J.B."/>
            <person name="Szollosi G."/>
            <person name="Zifcakova L."/>
            <person name="Stursova M."/>
            <person name="Spatafora J.W."/>
            <person name="Tedersoo L."/>
            <person name="Vaario L.M."/>
            <person name="Yamada A."/>
            <person name="Yan M."/>
            <person name="Wang P."/>
            <person name="Xu J."/>
            <person name="Bruns T."/>
            <person name="Baldrian P."/>
            <person name="Vilgalys R."/>
            <person name="Dunand C."/>
            <person name="Henrissat B."/>
            <person name="Grigoriev I.V."/>
            <person name="Hibbett D."/>
            <person name="Nagy L.G."/>
            <person name="Martin F.M."/>
        </authorList>
    </citation>
    <scope>NUCLEOTIDE SEQUENCE</scope>
    <source>
        <strain evidence="7">UP504</strain>
    </source>
</reference>
<evidence type="ECO:0000313" key="7">
    <source>
        <dbReference type="EMBL" id="KAF9515041.1"/>
    </source>
</evidence>
<evidence type="ECO:0000256" key="3">
    <source>
        <dbReference type="ARBA" id="ARBA00021704"/>
    </source>
</evidence>
<keyword evidence="5" id="KW-0539">Nucleus</keyword>
<accession>A0A9P6B2C1</accession>
<dbReference type="GO" id="GO:0005634">
    <property type="term" value="C:nucleus"/>
    <property type="evidence" value="ECO:0007669"/>
    <property type="project" value="UniProtKB-SubCell"/>
</dbReference>
<evidence type="ECO:0000256" key="2">
    <source>
        <dbReference type="ARBA" id="ARBA00008320"/>
    </source>
</evidence>
<dbReference type="EMBL" id="MU128954">
    <property type="protein sequence ID" value="KAF9515041.1"/>
    <property type="molecule type" value="Genomic_DNA"/>
</dbReference>
<protein>
    <recommendedName>
        <fullName evidence="3">tRNA (adenine(58)-N(1))-methyltransferase non-catalytic subunit TRM6</fullName>
    </recommendedName>
    <alternativeName>
        <fullName evidence="6">tRNA(m1A58)-methyltransferase subunit TRM6</fullName>
    </alternativeName>
</protein>
<dbReference type="OrthoDB" id="10254665at2759"/>
<dbReference type="InterPro" id="IPR017423">
    <property type="entry name" value="TRM6"/>
</dbReference>
<comment type="subcellular location">
    <subcellularLocation>
        <location evidence="1">Nucleus</location>
    </subcellularLocation>
</comment>